<organism evidence="1">
    <name type="scientific">hydrothermal vent metagenome</name>
    <dbReference type="NCBI Taxonomy" id="652676"/>
    <lineage>
        <taxon>unclassified sequences</taxon>
        <taxon>metagenomes</taxon>
        <taxon>ecological metagenomes</taxon>
    </lineage>
</organism>
<dbReference type="AlphaFoldDB" id="A0A3B0SYI9"/>
<protein>
    <recommendedName>
        <fullName evidence="2">Peptidase E</fullName>
    </recommendedName>
</protein>
<accession>A0A3B0SYI9</accession>
<dbReference type="Pfam" id="PF20420">
    <property type="entry name" value="DUF6702"/>
    <property type="match status" value="1"/>
</dbReference>
<dbReference type="InterPro" id="IPR046525">
    <property type="entry name" value="DUF6702"/>
</dbReference>
<gene>
    <name evidence="1" type="ORF">MNBD_BACTEROID03-1211</name>
</gene>
<evidence type="ECO:0000313" key="1">
    <source>
        <dbReference type="EMBL" id="VAW11085.1"/>
    </source>
</evidence>
<proteinExistence type="predicted"/>
<name>A0A3B0SYI9_9ZZZZ</name>
<reference evidence="1" key="1">
    <citation type="submission" date="2018-06" db="EMBL/GenBank/DDBJ databases">
        <authorList>
            <person name="Zhirakovskaya E."/>
        </authorList>
    </citation>
    <scope>NUCLEOTIDE SEQUENCE</scope>
</reference>
<evidence type="ECO:0008006" key="2">
    <source>
        <dbReference type="Google" id="ProtNLM"/>
    </source>
</evidence>
<sequence length="168" mass="19622">MKFWKKGFLILFLPLMAFATVHKFYVSVTNISYSEKDDALQITSRVFIDDLEKVLEVRYGFKADLATDNESELADEYLEKYLRQKFVVEINGKNSPFDFIGRKYDNDLMVYYFEVAKIDLPSVTSIQIENEILADLYDEQQNVVHFKIKGKKKSFVLVKSDTKGMLKL</sequence>
<dbReference type="EMBL" id="UOEL01000048">
    <property type="protein sequence ID" value="VAW11085.1"/>
    <property type="molecule type" value="Genomic_DNA"/>
</dbReference>